<gene>
    <name evidence="2" type="ORF">FIBSPDRAFT_923994</name>
</gene>
<dbReference type="PANTHER" id="PTHR36986:SF1">
    <property type="entry name" value="UPF0643 PROTEIN PB2B2.08"/>
    <property type="match status" value="1"/>
</dbReference>
<organism evidence="2 3">
    <name type="scientific">Athelia psychrophila</name>
    <dbReference type="NCBI Taxonomy" id="1759441"/>
    <lineage>
        <taxon>Eukaryota</taxon>
        <taxon>Fungi</taxon>
        <taxon>Dikarya</taxon>
        <taxon>Basidiomycota</taxon>
        <taxon>Agaricomycotina</taxon>
        <taxon>Agaricomycetes</taxon>
        <taxon>Agaricomycetidae</taxon>
        <taxon>Atheliales</taxon>
        <taxon>Atheliaceae</taxon>
        <taxon>Athelia</taxon>
    </lineage>
</organism>
<evidence type="ECO:0000256" key="1">
    <source>
        <dbReference type="SAM" id="MobiDB-lite"/>
    </source>
</evidence>
<keyword evidence="3" id="KW-1185">Reference proteome</keyword>
<sequence length="240" mass="26756">MALTFTHPPHPSAALKDKPTPEVHIQTTERDPHNLPTFDANGEPTTPILYLPPLLSSLPHTIPSWDVGSSSALSTETHLPDIDPASLSLHRALHRFRPVSDAYADLPYAEGFNWADLELPEEEEREWYIVAFRSKRRDGSDGGPLYEADKLAHEEAVKNGGLIMYWYGIPNPETGMNLATCIWQSRKHAIAANSGPHHIKAMRLAAASFEVYNLERHVLRKVRGERGVSIEPFDGGEVGW</sequence>
<dbReference type="PANTHER" id="PTHR36986">
    <property type="entry name" value="UPF0643 PROTEIN PB2B2.08"/>
    <property type="match status" value="1"/>
</dbReference>
<evidence type="ECO:0000313" key="3">
    <source>
        <dbReference type="Proteomes" id="UP000076532"/>
    </source>
</evidence>
<feature type="region of interest" description="Disordered" evidence="1">
    <location>
        <begin position="1"/>
        <end position="22"/>
    </location>
</feature>
<dbReference type="Proteomes" id="UP000076532">
    <property type="component" value="Unassembled WGS sequence"/>
</dbReference>
<name>A0A166X6Z2_9AGAM</name>
<proteinExistence type="predicted"/>
<accession>A0A166X6Z2</accession>
<reference evidence="2 3" key="1">
    <citation type="journal article" date="2016" name="Mol. Biol. Evol.">
        <title>Comparative Genomics of Early-Diverging Mushroom-Forming Fungi Provides Insights into the Origins of Lignocellulose Decay Capabilities.</title>
        <authorList>
            <person name="Nagy L.G."/>
            <person name="Riley R."/>
            <person name="Tritt A."/>
            <person name="Adam C."/>
            <person name="Daum C."/>
            <person name="Floudas D."/>
            <person name="Sun H."/>
            <person name="Yadav J.S."/>
            <person name="Pangilinan J."/>
            <person name="Larsson K.H."/>
            <person name="Matsuura K."/>
            <person name="Barry K."/>
            <person name="Labutti K."/>
            <person name="Kuo R."/>
            <person name="Ohm R.A."/>
            <person name="Bhattacharya S.S."/>
            <person name="Shirouzu T."/>
            <person name="Yoshinaga Y."/>
            <person name="Martin F.M."/>
            <person name="Grigoriev I.V."/>
            <person name="Hibbett D.S."/>
        </authorList>
    </citation>
    <scope>NUCLEOTIDE SEQUENCE [LARGE SCALE GENOMIC DNA]</scope>
    <source>
        <strain evidence="2 3">CBS 109695</strain>
    </source>
</reference>
<dbReference type="EMBL" id="KV417480">
    <property type="protein sequence ID" value="KZP34485.1"/>
    <property type="molecule type" value="Genomic_DNA"/>
</dbReference>
<dbReference type="OrthoDB" id="2140489at2759"/>
<dbReference type="AlphaFoldDB" id="A0A166X6Z2"/>
<protein>
    <submittedName>
        <fullName evidence="2">Uncharacterized protein</fullName>
    </submittedName>
</protein>
<evidence type="ECO:0000313" key="2">
    <source>
        <dbReference type="EMBL" id="KZP34485.1"/>
    </source>
</evidence>